<keyword evidence="1" id="KW-1185">Reference proteome</keyword>
<dbReference type="Gene3D" id="3.30.420.10">
    <property type="entry name" value="Ribonuclease H-like superfamily/Ribonuclease H"/>
    <property type="match status" value="1"/>
</dbReference>
<dbReference type="Proteomes" id="UP000887540">
    <property type="component" value="Unplaced"/>
</dbReference>
<dbReference type="PANTHER" id="PTHR47326">
    <property type="entry name" value="TRANSPOSABLE ELEMENT TC3 TRANSPOSASE-LIKE PROTEIN"/>
    <property type="match status" value="1"/>
</dbReference>
<sequence length="400" mass="47049">MPRLLTEAEMMANQEKHHYTSAQKANTLLWFIKSGIENAQNLFKAEYWKTQPHLPIPTLEQVHAWQRSFQETGFVDDLRQQQKTKDESTEMNFCPVPYLSLIGSAEGDKVVGIHEDGEERHREPKVFHPYIMYLTKKLYIEDAKERLNFARQELSRLHVNPQLLQSIWFTGEATFYTTGLVEVHNMRYSSKNKIEELLPEEASSDRVIVWAAMNHNELLGPYFFFGDLTSDNYQMMLREFFFDIRKQISAFEKPIFMHDDSPAHRKLDVQEFLEHEVPHHWIGVGSNYSNWPHHSPDIIPLNYFLWGFIKSQIYKTPIESDDIVELRHRINSAFKKVTKEMLKEAVEDFKVRLEKLLHVKGALVGTSINVRYEHLPSTSINRSNNCFFDWKDDDSIQLDV</sequence>
<evidence type="ECO:0000313" key="2">
    <source>
        <dbReference type="WBParaSite" id="ACRNAN_scaffold3848.g14057.t1"/>
    </source>
</evidence>
<protein>
    <submittedName>
        <fullName evidence="2">Tc1-like transposase DDE domain-containing protein</fullName>
    </submittedName>
</protein>
<dbReference type="AlphaFoldDB" id="A0A914DUH8"/>
<organism evidence="1 2">
    <name type="scientific">Acrobeloides nanus</name>
    <dbReference type="NCBI Taxonomy" id="290746"/>
    <lineage>
        <taxon>Eukaryota</taxon>
        <taxon>Metazoa</taxon>
        <taxon>Ecdysozoa</taxon>
        <taxon>Nematoda</taxon>
        <taxon>Chromadorea</taxon>
        <taxon>Rhabditida</taxon>
        <taxon>Tylenchina</taxon>
        <taxon>Cephalobomorpha</taxon>
        <taxon>Cephaloboidea</taxon>
        <taxon>Cephalobidae</taxon>
        <taxon>Acrobeloides</taxon>
    </lineage>
</organism>
<reference evidence="2" key="1">
    <citation type="submission" date="2022-11" db="UniProtKB">
        <authorList>
            <consortium name="WormBaseParasite"/>
        </authorList>
    </citation>
    <scope>IDENTIFICATION</scope>
</reference>
<dbReference type="WBParaSite" id="ACRNAN_scaffold3848.g14057.t1">
    <property type="protein sequence ID" value="ACRNAN_scaffold3848.g14057.t1"/>
    <property type="gene ID" value="ACRNAN_scaffold3848.g14057"/>
</dbReference>
<evidence type="ECO:0000313" key="1">
    <source>
        <dbReference type="Proteomes" id="UP000887540"/>
    </source>
</evidence>
<proteinExistence type="predicted"/>
<accession>A0A914DUH8</accession>
<dbReference type="InterPro" id="IPR036397">
    <property type="entry name" value="RNaseH_sf"/>
</dbReference>
<dbReference type="PANTHER" id="PTHR47326:SF1">
    <property type="entry name" value="HTH PSQ-TYPE DOMAIN-CONTAINING PROTEIN"/>
    <property type="match status" value="1"/>
</dbReference>
<dbReference type="GO" id="GO:0003676">
    <property type="term" value="F:nucleic acid binding"/>
    <property type="evidence" value="ECO:0007669"/>
    <property type="project" value="InterPro"/>
</dbReference>
<name>A0A914DUH8_9BILA</name>